<organism evidence="1 2">
    <name type="scientific">Ascobolus immersus RN42</name>
    <dbReference type="NCBI Taxonomy" id="1160509"/>
    <lineage>
        <taxon>Eukaryota</taxon>
        <taxon>Fungi</taxon>
        <taxon>Dikarya</taxon>
        <taxon>Ascomycota</taxon>
        <taxon>Pezizomycotina</taxon>
        <taxon>Pezizomycetes</taxon>
        <taxon>Pezizales</taxon>
        <taxon>Ascobolaceae</taxon>
        <taxon>Ascobolus</taxon>
    </lineage>
</organism>
<dbReference type="Proteomes" id="UP000275078">
    <property type="component" value="Unassembled WGS sequence"/>
</dbReference>
<dbReference type="AlphaFoldDB" id="A0A3N4HR47"/>
<evidence type="ECO:0000313" key="2">
    <source>
        <dbReference type="Proteomes" id="UP000275078"/>
    </source>
</evidence>
<name>A0A3N4HR47_ASCIM</name>
<proteinExistence type="predicted"/>
<reference evidence="1 2" key="1">
    <citation type="journal article" date="2018" name="Nat. Ecol. Evol.">
        <title>Pezizomycetes genomes reveal the molecular basis of ectomycorrhizal truffle lifestyle.</title>
        <authorList>
            <person name="Murat C."/>
            <person name="Payen T."/>
            <person name="Noel B."/>
            <person name="Kuo A."/>
            <person name="Morin E."/>
            <person name="Chen J."/>
            <person name="Kohler A."/>
            <person name="Krizsan K."/>
            <person name="Balestrini R."/>
            <person name="Da Silva C."/>
            <person name="Montanini B."/>
            <person name="Hainaut M."/>
            <person name="Levati E."/>
            <person name="Barry K.W."/>
            <person name="Belfiori B."/>
            <person name="Cichocki N."/>
            <person name="Clum A."/>
            <person name="Dockter R.B."/>
            <person name="Fauchery L."/>
            <person name="Guy J."/>
            <person name="Iotti M."/>
            <person name="Le Tacon F."/>
            <person name="Lindquist E.A."/>
            <person name="Lipzen A."/>
            <person name="Malagnac F."/>
            <person name="Mello A."/>
            <person name="Molinier V."/>
            <person name="Miyauchi S."/>
            <person name="Poulain J."/>
            <person name="Riccioni C."/>
            <person name="Rubini A."/>
            <person name="Sitrit Y."/>
            <person name="Splivallo R."/>
            <person name="Traeger S."/>
            <person name="Wang M."/>
            <person name="Zifcakova L."/>
            <person name="Wipf D."/>
            <person name="Zambonelli A."/>
            <person name="Paolocci F."/>
            <person name="Nowrousian M."/>
            <person name="Ottonello S."/>
            <person name="Baldrian P."/>
            <person name="Spatafora J.W."/>
            <person name="Henrissat B."/>
            <person name="Nagy L.G."/>
            <person name="Aury J.M."/>
            <person name="Wincker P."/>
            <person name="Grigoriev I.V."/>
            <person name="Bonfante P."/>
            <person name="Martin F.M."/>
        </authorList>
    </citation>
    <scope>NUCLEOTIDE SEQUENCE [LARGE SCALE GENOMIC DNA]</scope>
    <source>
        <strain evidence="1 2">RN42</strain>
    </source>
</reference>
<gene>
    <name evidence="1" type="ORF">BJ508DRAFT_332540</name>
</gene>
<dbReference type="EMBL" id="ML119775">
    <property type="protein sequence ID" value="RPA74958.1"/>
    <property type="molecule type" value="Genomic_DNA"/>
</dbReference>
<keyword evidence="2" id="KW-1185">Reference proteome</keyword>
<accession>A0A3N4HR47</accession>
<sequence>MLPLLLELFTTTLSPVSFNARVLTLPIRKYALSTLILSHRDRLRSLGFIISDSDEVTHTFTSSPSSGVSDHVEKLIFYRQLLDIKIRDTDLPLFSERGVVRAVLSLRSEELVLDLLEEASRDEESRIRMLERIGARMMRDAWASEQEKRRMEGGAEEVEEGVYGG</sequence>
<protein>
    <submittedName>
        <fullName evidence="1">Uncharacterized protein</fullName>
    </submittedName>
</protein>
<evidence type="ECO:0000313" key="1">
    <source>
        <dbReference type="EMBL" id="RPA74958.1"/>
    </source>
</evidence>